<protein>
    <submittedName>
        <fullName evidence="1">Uncharacterized protein</fullName>
    </submittedName>
</protein>
<gene>
    <name evidence="1" type="ORF">L1049_001434</name>
</gene>
<dbReference type="EMBL" id="JBBPBK010000015">
    <property type="protein sequence ID" value="KAK9269656.1"/>
    <property type="molecule type" value="Genomic_DNA"/>
</dbReference>
<reference evidence="1 2" key="1">
    <citation type="journal article" date="2024" name="Plant J.">
        <title>Genome sequences and population genomics reveal climatic adaptation and genomic divergence between two closely related sweetgum species.</title>
        <authorList>
            <person name="Xu W.Q."/>
            <person name="Ren C.Q."/>
            <person name="Zhang X.Y."/>
            <person name="Comes H.P."/>
            <person name="Liu X.H."/>
            <person name="Li Y.G."/>
            <person name="Kettle C.J."/>
            <person name="Jalonen R."/>
            <person name="Gaisberger H."/>
            <person name="Ma Y.Z."/>
            <person name="Qiu Y.X."/>
        </authorList>
    </citation>
    <scope>NUCLEOTIDE SEQUENCE [LARGE SCALE GENOMIC DNA]</scope>
    <source>
        <strain evidence="1">Hangzhou</strain>
    </source>
</reference>
<evidence type="ECO:0000313" key="1">
    <source>
        <dbReference type="EMBL" id="KAK9269656.1"/>
    </source>
</evidence>
<proteinExistence type="predicted"/>
<keyword evidence="2" id="KW-1185">Reference proteome</keyword>
<comment type="caution">
    <text evidence="1">The sequence shown here is derived from an EMBL/GenBank/DDBJ whole genome shotgun (WGS) entry which is preliminary data.</text>
</comment>
<accession>A0AAP0R8B8</accession>
<dbReference type="Proteomes" id="UP001415857">
    <property type="component" value="Unassembled WGS sequence"/>
</dbReference>
<dbReference type="AlphaFoldDB" id="A0AAP0R8B8"/>
<evidence type="ECO:0000313" key="2">
    <source>
        <dbReference type="Proteomes" id="UP001415857"/>
    </source>
</evidence>
<organism evidence="1 2">
    <name type="scientific">Liquidambar formosana</name>
    <name type="common">Formosan gum</name>
    <dbReference type="NCBI Taxonomy" id="63359"/>
    <lineage>
        <taxon>Eukaryota</taxon>
        <taxon>Viridiplantae</taxon>
        <taxon>Streptophyta</taxon>
        <taxon>Embryophyta</taxon>
        <taxon>Tracheophyta</taxon>
        <taxon>Spermatophyta</taxon>
        <taxon>Magnoliopsida</taxon>
        <taxon>eudicotyledons</taxon>
        <taxon>Gunneridae</taxon>
        <taxon>Pentapetalae</taxon>
        <taxon>Saxifragales</taxon>
        <taxon>Altingiaceae</taxon>
        <taxon>Liquidambar</taxon>
    </lineage>
</organism>
<sequence length="121" mass="13131">MNGGSWFIIIPEGYDRYRWKHFAQAISFCCKGTGNKAGSSIVRHPQDKRVQVRKEVQLAPDNGGPGADKAAVGAERLFAAHRLPSYNASGGGAQLNNVRAASLLVGNWKKAFVCEREKASD</sequence>
<name>A0AAP0R8B8_LIQFO</name>